<reference evidence="2" key="1">
    <citation type="journal article" date="2017" name="Parasit. Vectors">
        <title>Sialotranscriptomics of Rhipicephalus zambeziensis reveals intricate expression profiles of secretory proteins and suggests tight temporal transcriptional regulation during blood-feeding.</title>
        <authorList>
            <person name="de Castro M.H."/>
            <person name="de Klerk D."/>
            <person name="Pienaar R."/>
            <person name="Rees D.J.G."/>
            <person name="Mans B.J."/>
        </authorList>
    </citation>
    <scope>NUCLEOTIDE SEQUENCE</scope>
    <source>
        <tissue evidence="2">Salivary glands</tissue>
    </source>
</reference>
<evidence type="ECO:0000256" key="1">
    <source>
        <dbReference type="SAM" id="SignalP"/>
    </source>
</evidence>
<feature type="chain" id="PRO_5012849999" description="Secreted protein" evidence="1">
    <location>
        <begin position="19"/>
        <end position="97"/>
    </location>
</feature>
<dbReference type="AlphaFoldDB" id="A0A224Y7F6"/>
<organism evidence="2">
    <name type="scientific">Rhipicephalus zambeziensis</name>
    <dbReference type="NCBI Taxonomy" id="60191"/>
    <lineage>
        <taxon>Eukaryota</taxon>
        <taxon>Metazoa</taxon>
        <taxon>Ecdysozoa</taxon>
        <taxon>Arthropoda</taxon>
        <taxon>Chelicerata</taxon>
        <taxon>Arachnida</taxon>
        <taxon>Acari</taxon>
        <taxon>Parasitiformes</taxon>
        <taxon>Ixodida</taxon>
        <taxon>Ixodoidea</taxon>
        <taxon>Ixodidae</taxon>
        <taxon>Rhipicephalinae</taxon>
        <taxon>Rhipicephalus</taxon>
        <taxon>Rhipicephalus</taxon>
    </lineage>
</organism>
<dbReference type="EMBL" id="GFPF01002371">
    <property type="protein sequence ID" value="MAA13517.1"/>
    <property type="molecule type" value="Transcribed_RNA"/>
</dbReference>
<name>A0A224Y7F6_9ACAR</name>
<sequence>MSGTRLFSLLTCITLLKHAPDKRQWPNAGTGSFNLQFVMAKNNSQLVENTIFYHYRTLRGRLNCLLTQHIVHIQISLQELLTEYFTCHWSMIGILKA</sequence>
<proteinExistence type="predicted"/>
<accession>A0A224Y7F6</accession>
<feature type="signal peptide" evidence="1">
    <location>
        <begin position="1"/>
        <end position="18"/>
    </location>
</feature>
<evidence type="ECO:0008006" key="3">
    <source>
        <dbReference type="Google" id="ProtNLM"/>
    </source>
</evidence>
<keyword evidence="1" id="KW-0732">Signal</keyword>
<protein>
    <recommendedName>
        <fullName evidence="3">Secreted protein</fullName>
    </recommendedName>
</protein>
<evidence type="ECO:0000313" key="2">
    <source>
        <dbReference type="EMBL" id="MAA13517.1"/>
    </source>
</evidence>